<evidence type="ECO:0000313" key="2">
    <source>
        <dbReference type="Proteomes" id="UP000824890"/>
    </source>
</evidence>
<feature type="non-terminal residue" evidence="1">
    <location>
        <position position="1"/>
    </location>
</feature>
<name>A0ABQ8D608_BRANA</name>
<comment type="caution">
    <text evidence="1">The sequence shown here is derived from an EMBL/GenBank/DDBJ whole genome shotgun (WGS) entry which is preliminary data.</text>
</comment>
<accession>A0ABQ8D608</accession>
<protein>
    <submittedName>
        <fullName evidence="1">Uncharacterized protein</fullName>
    </submittedName>
</protein>
<dbReference type="EMBL" id="JAGKQM010000005">
    <property type="protein sequence ID" value="KAH0924799.1"/>
    <property type="molecule type" value="Genomic_DNA"/>
</dbReference>
<organism evidence="1 2">
    <name type="scientific">Brassica napus</name>
    <name type="common">Rape</name>
    <dbReference type="NCBI Taxonomy" id="3708"/>
    <lineage>
        <taxon>Eukaryota</taxon>
        <taxon>Viridiplantae</taxon>
        <taxon>Streptophyta</taxon>
        <taxon>Embryophyta</taxon>
        <taxon>Tracheophyta</taxon>
        <taxon>Spermatophyta</taxon>
        <taxon>Magnoliopsida</taxon>
        <taxon>eudicotyledons</taxon>
        <taxon>Gunneridae</taxon>
        <taxon>Pentapetalae</taxon>
        <taxon>rosids</taxon>
        <taxon>malvids</taxon>
        <taxon>Brassicales</taxon>
        <taxon>Brassicaceae</taxon>
        <taxon>Brassiceae</taxon>
        <taxon>Brassica</taxon>
    </lineage>
</organism>
<gene>
    <name evidence="1" type="ORF">HID58_017055</name>
</gene>
<proteinExistence type="predicted"/>
<reference evidence="1 2" key="1">
    <citation type="submission" date="2021-05" db="EMBL/GenBank/DDBJ databases">
        <title>Genome Assembly of Synthetic Allotetraploid Brassica napus Reveals Homoeologous Exchanges between Subgenomes.</title>
        <authorList>
            <person name="Davis J.T."/>
        </authorList>
    </citation>
    <scope>NUCLEOTIDE SEQUENCE [LARGE SCALE GENOMIC DNA]</scope>
    <source>
        <strain evidence="2">cv. Da-Ae</strain>
        <tissue evidence="1">Seedling</tissue>
    </source>
</reference>
<sequence>RYISWIQIKNDGAEYFYMKLELKVVAWPMRKRWFTRFLRKGILSSMTIRKGCLCITHGQMRFIVSPSTHNLVSLPLKPSHMYPLVSVETRMSKCHLFSKESSSSWIYEAL</sequence>
<evidence type="ECO:0000313" key="1">
    <source>
        <dbReference type="EMBL" id="KAH0924799.1"/>
    </source>
</evidence>
<keyword evidence="2" id="KW-1185">Reference proteome</keyword>
<dbReference type="Proteomes" id="UP000824890">
    <property type="component" value="Unassembled WGS sequence"/>
</dbReference>